<evidence type="ECO:0000256" key="5">
    <source>
        <dbReference type="ARBA" id="ARBA00023242"/>
    </source>
</evidence>
<evidence type="ECO:0000256" key="6">
    <source>
        <dbReference type="SAM" id="MobiDB-lite"/>
    </source>
</evidence>
<dbReference type="AlphaFoldDB" id="A0A3M9XYX7"/>
<dbReference type="EMBL" id="RBVV01000245">
    <property type="protein sequence ID" value="RNJ52090.1"/>
    <property type="molecule type" value="Genomic_DNA"/>
</dbReference>
<keyword evidence="9" id="KW-1185">Reference proteome</keyword>
<comment type="caution">
    <text evidence="8">The sequence shown here is derived from an EMBL/GenBank/DDBJ whole genome shotgun (WGS) entry which is preliminary data.</text>
</comment>
<dbReference type="InterPro" id="IPR051089">
    <property type="entry name" value="prtT"/>
</dbReference>
<organism evidence="8 9">
    <name type="scientific">Verticillium nonalfalfae</name>
    <dbReference type="NCBI Taxonomy" id="1051616"/>
    <lineage>
        <taxon>Eukaryota</taxon>
        <taxon>Fungi</taxon>
        <taxon>Dikarya</taxon>
        <taxon>Ascomycota</taxon>
        <taxon>Pezizomycotina</taxon>
        <taxon>Sordariomycetes</taxon>
        <taxon>Hypocreomycetidae</taxon>
        <taxon>Glomerellales</taxon>
        <taxon>Plectosphaerellaceae</taxon>
        <taxon>Verticillium</taxon>
    </lineage>
</organism>
<evidence type="ECO:0000256" key="1">
    <source>
        <dbReference type="ARBA" id="ARBA00004123"/>
    </source>
</evidence>
<dbReference type="Gene3D" id="4.10.240.10">
    <property type="entry name" value="Zn(2)-C6 fungal-type DNA-binding domain"/>
    <property type="match status" value="1"/>
</dbReference>
<dbReference type="PROSITE" id="PS00463">
    <property type="entry name" value="ZN2_CY6_FUNGAL_1"/>
    <property type="match status" value="1"/>
</dbReference>
<dbReference type="CDD" id="cd12148">
    <property type="entry name" value="fungal_TF_MHR"/>
    <property type="match status" value="1"/>
</dbReference>
<dbReference type="Proteomes" id="UP000267145">
    <property type="component" value="Unassembled WGS sequence"/>
</dbReference>
<evidence type="ECO:0000256" key="3">
    <source>
        <dbReference type="ARBA" id="ARBA00023125"/>
    </source>
</evidence>
<protein>
    <recommendedName>
        <fullName evidence="7">Zn(2)-C6 fungal-type domain-containing protein</fullName>
    </recommendedName>
</protein>
<feature type="compositionally biased region" description="Basic residues" evidence="6">
    <location>
        <begin position="172"/>
        <end position="181"/>
    </location>
</feature>
<feature type="compositionally biased region" description="Low complexity" evidence="6">
    <location>
        <begin position="8"/>
        <end position="24"/>
    </location>
</feature>
<reference evidence="8 9" key="1">
    <citation type="submission" date="2018-10" db="EMBL/GenBank/DDBJ databases">
        <title>Genome sequence of Verticillium nonalfalfae VnAa140.</title>
        <authorList>
            <person name="Stajich J.E."/>
            <person name="Kasson M.T."/>
        </authorList>
    </citation>
    <scope>NUCLEOTIDE SEQUENCE [LARGE SCALE GENOMIC DNA]</scope>
    <source>
        <strain evidence="8 9">VnAa140</strain>
    </source>
</reference>
<name>A0A3M9XYX7_9PEZI</name>
<dbReference type="GeneID" id="39608095"/>
<dbReference type="CDD" id="cd00067">
    <property type="entry name" value="GAL4"/>
    <property type="match status" value="1"/>
</dbReference>
<evidence type="ECO:0000313" key="8">
    <source>
        <dbReference type="EMBL" id="RNJ52090.1"/>
    </source>
</evidence>
<feature type="region of interest" description="Disordered" evidence="6">
    <location>
        <begin position="76"/>
        <end position="99"/>
    </location>
</feature>
<dbReference type="InterPro" id="IPR036864">
    <property type="entry name" value="Zn2-C6_fun-type_DNA-bd_sf"/>
</dbReference>
<dbReference type="STRING" id="1051616.A0A3M9XYX7"/>
<dbReference type="PANTHER" id="PTHR31845">
    <property type="entry name" value="FINGER DOMAIN PROTEIN, PUTATIVE-RELATED"/>
    <property type="match status" value="1"/>
</dbReference>
<feature type="region of interest" description="Disordered" evidence="6">
    <location>
        <begin position="167"/>
        <end position="251"/>
    </location>
</feature>
<feature type="domain" description="Zn(2)-C6 fungal-type" evidence="7">
    <location>
        <begin position="40"/>
        <end position="72"/>
    </location>
</feature>
<dbReference type="SUPFAM" id="SSF57701">
    <property type="entry name" value="Zn2/Cys6 DNA-binding domain"/>
    <property type="match status" value="1"/>
</dbReference>
<dbReference type="GO" id="GO:0005634">
    <property type="term" value="C:nucleus"/>
    <property type="evidence" value="ECO:0007669"/>
    <property type="project" value="UniProtKB-SubCell"/>
</dbReference>
<gene>
    <name evidence="8" type="ORF">D7B24_004406</name>
</gene>
<evidence type="ECO:0000313" key="9">
    <source>
        <dbReference type="Proteomes" id="UP000267145"/>
    </source>
</evidence>
<dbReference type="GO" id="GO:0008270">
    <property type="term" value="F:zinc ion binding"/>
    <property type="evidence" value="ECO:0007669"/>
    <property type="project" value="InterPro"/>
</dbReference>
<evidence type="ECO:0000256" key="2">
    <source>
        <dbReference type="ARBA" id="ARBA00023015"/>
    </source>
</evidence>
<comment type="subcellular location">
    <subcellularLocation>
        <location evidence="1">Nucleus</location>
    </subcellularLocation>
</comment>
<evidence type="ECO:0000256" key="4">
    <source>
        <dbReference type="ARBA" id="ARBA00023163"/>
    </source>
</evidence>
<dbReference type="GO" id="GO:0000976">
    <property type="term" value="F:transcription cis-regulatory region binding"/>
    <property type="evidence" value="ECO:0007669"/>
    <property type="project" value="TreeGrafter"/>
</dbReference>
<sequence>MDDDAMQTLTPPHSTSTSTSTSASGVTKPPLRPKPKMNNACEACRAAKVKCQPSVHAGICRRCLEFKRECVFRTGPRTRRPRQSKLNQDVTPRPPLHAPSKTFSINFDMPAPEEPSPSSFASLASRHASYIESLLPKDNEHTPMFDDLVFDAISSFHHPGGIALTPPLSHYGAHHGAHHATRQIAHHDPHARAHGAGSHGVSSHGVSSHAASSHAASSHAASSHGSSSHHASPHSTSSSSGHSHSPHATVSMSTVGLKPQFNLDLAASLLTSFRRMLPHFPCIVLPDDATVPSLAKSRPFVLLAILSVASGAASLQGHTLYDEEFRKVLGLKFVAGGERSLELLQGLLIYTAWYPFHLRPKNKQAFQYVRMAAEIAHDLDLVEPPPGAIVDADADAAISPEQIDGMRTYLACFYLMSSFLVTWVKFTAVGLEHTAWTATCCDVLERRSPVPSDQTLAWFVRFAHIIETTHKLDYLGPEGGGGGETSRDEARLMLLGLESQFNAWRARIPHALLSQSLGLSILTTFTDLYLHAAPIHRFAPPRTGPRTHLLSAEAPRLRYCLPVLRALLDTLAALPAADFAPLATSDWGKIIQVTILSLRLSFPLAACPSWDDAAARAVLDFGGFLDRFVGGDAAAVANAAGAGAGAARGGGGGGAPAGGAPAGAEAPKIDVLTASKLVFGIVRVKYRGRLAKLETPETTLARGARGCPMLDGSLDGYFPAWDPDLTAPAPGGLWLGESRPWDAGLLDDGGSSVQDVWSTMTLEWPAEGDGMGAEMGMEMYNGEQ</sequence>
<dbReference type="SMART" id="SM00066">
    <property type="entry name" value="GAL4"/>
    <property type="match status" value="1"/>
</dbReference>
<proteinExistence type="predicted"/>
<accession>A0A3M9XYX7</accession>
<keyword evidence="5" id="KW-0539">Nucleus</keyword>
<dbReference type="GO" id="GO:0000981">
    <property type="term" value="F:DNA-binding transcription factor activity, RNA polymerase II-specific"/>
    <property type="evidence" value="ECO:0007669"/>
    <property type="project" value="InterPro"/>
</dbReference>
<feature type="region of interest" description="Disordered" evidence="6">
    <location>
        <begin position="1"/>
        <end position="34"/>
    </location>
</feature>
<keyword evidence="4" id="KW-0804">Transcription</keyword>
<dbReference type="RefSeq" id="XP_028490248.1">
    <property type="nucleotide sequence ID" value="XM_028638577.1"/>
</dbReference>
<dbReference type="InterPro" id="IPR001138">
    <property type="entry name" value="Zn2Cys6_DnaBD"/>
</dbReference>
<feature type="compositionally biased region" description="Low complexity" evidence="6">
    <location>
        <begin position="194"/>
        <end position="249"/>
    </location>
</feature>
<keyword evidence="3" id="KW-0238">DNA-binding</keyword>
<dbReference type="PROSITE" id="PS50048">
    <property type="entry name" value="ZN2_CY6_FUNGAL_2"/>
    <property type="match status" value="1"/>
</dbReference>
<keyword evidence="2" id="KW-0805">Transcription regulation</keyword>
<evidence type="ECO:0000259" key="7">
    <source>
        <dbReference type="PROSITE" id="PS50048"/>
    </source>
</evidence>
<dbReference type="PANTHER" id="PTHR31845:SF39">
    <property type="entry name" value="TRANSCRIPTION FACTOR PBCR-RELATED"/>
    <property type="match status" value="1"/>
</dbReference>